<evidence type="ECO:0000256" key="1">
    <source>
        <dbReference type="ARBA" id="ARBA00022630"/>
    </source>
</evidence>
<comment type="caution">
    <text evidence="5">The sequence shown here is derived from an EMBL/GenBank/DDBJ whole genome shotgun (WGS) entry which is preliminary data.</text>
</comment>
<accession>A0A2A5B7V0</accession>
<dbReference type="Gene3D" id="3.40.109.10">
    <property type="entry name" value="NADH Oxidase"/>
    <property type="match status" value="1"/>
</dbReference>
<dbReference type="GO" id="GO:0016491">
    <property type="term" value="F:oxidoreductase activity"/>
    <property type="evidence" value="ECO:0007669"/>
    <property type="project" value="UniProtKB-KW"/>
</dbReference>
<keyword evidence="2" id="KW-0288">FMN</keyword>
<gene>
    <name evidence="5" type="ORF">COA96_03945</name>
</gene>
<dbReference type="EMBL" id="NVVJ01000008">
    <property type="protein sequence ID" value="PCJ27076.1"/>
    <property type="molecule type" value="Genomic_DNA"/>
</dbReference>
<sequence>MPTNTIVTIPLNFKKLSIEEMKSRADSFQSLMQHRRTVRDFSNKPVPQEIIDLCLQAAGSAPSGANRQPWHFAVISDLKIKQQIRLEAEKEEVEFYTSRAPQDWLDALAPLGTDSDKPFLERAPYLIAVFAQKFIIDSAGNKQKNYYVTESASIATGFLIAALHNAGLATLTHTPSPMKFLNQILQRPLTEKPLMLLVVGYPEDSARVPDITRKSLQEISSYHVESS</sequence>
<dbReference type="PANTHER" id="PTHR23026">
    <property type="entry name" value="NADPH NITROREDUCTASE"/>
    <property type="match status" value="1"/>
</dbReference>
<evidence type="ECO:0000256" key="3">
    <source>
        <dbReference type="ARBA" id="ARBA00023002"/>
    </source>
</evidence>
<evidence type="ECO:0000259" key="4">
    <source>
        <dbReference type="Pfam" id="PF00881"/>
    </source>
</evidence>
<dbReference type="InterPro" id="IPR050627">
    <property type="entry name" value="Nitroreductase/BluB"/>
</dbReference>
<dbReference type="Proteomes" id="UP000218327">
    <property type="component" value="Unassembled WGS sequence"/>
</dbReference>
<organism evidence="5 6">
    <name type="scientific">SAR86 cluster bacterium</name>
    <dbReference type="NCBI Taxonomy" id="2030880"/>
    <lineage>
        <taxon>Bacteria</taxon>
        <taxon>Pseudomonadati</taxon>
        <taxon>Pseudomonadota</taxon>
        <taxon>Gammaproteobacteria</taxon>
        <taxon>SAR86 cluster</taxon>
    </lineage>
</organism>
<name>A0A2A5B7V0_9GAMM</name>
<feature type="domain" description="Nitroreductase" evidence="4">
    <location>
        <begin position="34"/>
        <end position="201"/>
    </location>
</feature>
<dbReference type="AlphaFoldDB" id="A0A2A5B7V0"/>
<dbReference type="SUPFAM" id="SSF55469">
    <property type="entry name" value="FMN-dependent nitroreductase-like"/>
    <property type="match status" value="1"/>
</dbReference>
<evidence type="ECO:0000313" key="5">
    <source>
        <dbReference type="EMBL" id="PCJ27076.1"/>
    </source>
</evidence>
<dbReference type="InterPro" id="IPR029479">
    <property type="entry name" value="Nitroreductase"/>
</dbReference>
<dbReference type="CDD" id="cd02144">
    <property type="entry name" value="iodotyrosine_dehalogenase"/>
    <property type="match status" value="1"/>
</dbReference>
<dbReference type="PANTHER" id="PTHR23026:SF90">
    <property type="entry name" value="IODOTYROSINE DEIODINASE 1"/>
    <property type="match status" value="1"/>
</dbReference>
<proteinExistence type="predicted"/>
<dbReference type="InterPro" id="IPR000415">
    <property type="entry name" value="Nitroreductase-like"/>
</dbReference>
<evidence type="ECO:0000313" key="6">
    <source>
        <dbReference type="Proteomes" id="UP000218327"/>
    </source>
</evidence>
<reference evidence="6" key="1">
    <citation type="submission" date="2017-08" db="EMBL/GenBank/DDBJ databases">
        <title>A dynamic microbial community with high functional redundancy inhabits the cold, oxic subseafloor aquifer.</title>
        <authorList>
            <person name="Tully B.J."/>
            <person name="Wheat C.G."/>
            <person name="Glazer B.T."/>
            <person name="Huber J.A."/>
        </authorList>
    </citation>
    <scope>NUCLEOTIDE SEQUENCE [LARGE SCALE GENOMIC DNA]</scope>
</reference>
<dbReference type="Pfam" id="PF00881">
    <property type="entry name" value="Nitroreductase"/>
    <property type="match status" value="1"/>
</dbReference>
<protein>
    <submittedName>
        <fullName evidence="5">Nitroreductase family protein</fullName>
    </submittedName>
</protein>
<evidence type="ECO:0000256" key="2">
    <source>
        <dbReference type="ARBA" id="ARBA00022643"/>
    </source>
</evidence>
<keyword evidence="3" id="KW-0560">Oxidoreductase</keyword>
<keyword evidence="1" id="KW-0285">Flavoprotein</keyword>